<evidence type="ECO:0000259" key="2">
    <source>
        <dbReference type="Pfam" id="PF01408"/>
    </source>
</evidence>
<evidence type="ECO:0000313" key="5">
    <source>
        <dbReference type="Proteomes" id="UP001500016"/>
    </source>
</evidence>
<sequence length="374" mass="38930">MTYTPERPARVGLIGTGNIFGRYVHGMARFPRLKIVGCADLDHARAVKAAAEHGIAAYDSVEALLADPDIDIVVNITPPVAHAAVTAQAIRAGKHVYVEKPVAATVAEAEPLMALAEKHGVRYGSAPDTFLGSAAQTARRALDEGAIGTPVGATAFVTHSKAETWHPDPTFLFVPGGGPGLDLGPYYLTHLVNLLGPIATVSGLSRIGAPVRAVTSPGRTVESIEVTTPTHAAAVLGFASGVIGSLQMSFDVWNHHLPFIEVYGTEGTLSLPDPNGFDGDVRVRGNLDAEWTTLPPVFEPSGPLEMEVQMLRGSGVDDLAGAVDGAPHRASAALAFHVLEALEAVETSSTTRQVVELTSTAARPAPVNSEGATA</sequence>
<keyword evidence="5" id="KW-1185">Reference proteome</keyword>
<dbReference type="PANTHER" id="PTHR43818:SF11">
    <property type="entry name" value="BCDNA.GH03377"/>
    <property type="match status" value="1"/>
</dbReference>
<dbReference type="SUPFAM" id="SSF51735">
    <property type="entry name" value="NAD(P)-binding Rossmann-fold domains"/>
    <property type="match status" value="1"/>
</dbReference>
<keyword evidence="1" id="KW-0560">Oxidoreductase</keyword>
<dbReference type="InterPro" id="IPR036291">
    <property type="entry name" value="NAD(P)-bd_dom_sf"/>
</dbReference>
<dbReference type="SUPFAM" id="SSF55347">
    <property type="entry name" value="Glyceraldehyde-3-phosphate dehydrogenase-like, C-terminal domain"/>
    <property type="match status" value="1"/>
</dbReference>
<comment type="caution">
    <text evidence="4">The sequence shown here is derived from an EMBL/GenBank/DDBJ whole genome shotgun (WGS) entry which is preliminary data.</text>
</comment>
<dbReference type="EMBL" id="BAAAPE010000001">
    <property type="protein sequence ID" value="GAA2061871.1"/>
    <property type="molecule type" value="Genomic_DNA"/>
</dbReference>
<dbReference type="InterPro" id="IPR055170">
    <property type="entry name" value="GFO_IDH_MocA-like_dom"/>
</dbReference>
<evidence type="ECO:0000256" key="1">
    <source>
        <dbReference type="ARBA" id="ARBA00023002"/>
    </source>
</evidence>
<gene>
    <name evidence="4" type="ORF">GCM10009801_04510</name>
</gene>
<name>A0ABN2VGC2_9ACTN</name>
<dbReference type="Gene3D" id="3.30.360.10">
    <property type="entry name" value="Dihydrodipicolinate Reductase, domain 2"/>
    <property type="match status" value="1"/>
</dbReference>
<proteinExistence type="predicted"/>
<feature type="domain" description="Gfo/Idh/MocA-like oxidoreductase N-terminal" evidence="2">
    <location>
        <begin position="10"/>
        <end position="123"/>
    </location>
</feature>
<feature type="domain" description="GFO/IDH/MocA-like oxidoreductase" evidence="3">
    <location>
        <begin position="136"/>
        <end position="269"/>
    </location>
</feature>
<organism evidence="4 5">
    <name type="scientific">Streptomyces albiaxialis</name>
    <dbReference type="NCBI Taxonomy" id="329523"/>
    <lineage>
        <taxon>Bacteria</taxon>
        <taxon>Bacillati</taxon>
        <taxon>Actinomycetota</taxon>
        <taxon>Actinomycetes</taxon>
        <taxon>Kitasatosporales</taxon>
        <taxon>Streptomycetaceae</taxon>
        <taxon>Streptomyces</taxon>
    </lineage>
</organism>
<reference evidence="4 5" key="1">
    <citation type="journal article" date="2019" name="Int. J. Syst. Evol. Microbiol.">
        <title>The Global Catalogue of Microorganisms (GCM) 10K type strain sequencing project: providing services to taxonomists for standard genome sequencing and annotation.</title>
        <authorList>
            <consortium name="The Broad Institute Genomics Platform"/>
            <consortium name="The Broad Institute Genome Sequencing Center for Infectious Disease"/>
            <person name="Wu L."/>
            <person name="Ma J."/>
        </authorList>
    </citation>
    <scope>NUCLEOTIDE SEQUENCE [LARGE SCALE GENOMIC DNA]</scope>
    <source>
        <strain evidence="4 5">JCM 15478</strain>
    </source>
</reference>
<protein>
    <submittedName>
        <fullName evidence="4">Gfo/Idh/MocA family oxidoreductase</fullName>
    </submittedName>
</protein>
<evidence type="ECO:0000259" key="3">
    <source>
        <dbReference type="Pfam" id="PF22725"/>
    </source>
</evidence>
<dbReference type="Pfam" id="PF22725">
    <property type="entry name" value="GFO_IDH_MocA_C3"/>
    <property type="match status" value="1"/>
</dbReference>
<dbReference type="InterPro" id="IPR050463">
    <property type="entry name" value="Gfo/Idh/MocA_oxidrdct_glycsds"/>
</dbReference>
<dbReference type="InterPro" id="IPR000683">
    <property type="entry name" value="Gfo/Idh/MocA-like_OxRdtase_N"/>
</dbReference>
<evidence type="ECO:0000313" key="4">
    <source>
        <dbReference type="EMBL" id="GAA2061871.1"/>
    </source>
</evidence>
<dbReference type="Proteomes" id="UP001500016">
    <property type="component" value="Unassembled WGS sequence"/>
</dbReference>
<dbReference type="Pfam" id="PF01408">
    <property type="entry name" value="GFO_IDH_MocA"/>
    <property type="match status" value="1"/>
</dbReference>
<dbReference type="Gene3D" id="3.40.50.720">
    <property type="entry name" value="NAD(P)-binding Rossmann-like Domain"/>
    <property type="match status" value="1"/>
</dbReference>
<dbReference type="RefSeq" id="WP_344523333.1">
    <property type="nucleotide sequence ID" value="NZ_BAAAPE010000001.1"/>
</dbReference>
<dbReference type="PANTHER" id="PTHR43818">
    <property type="entry name" value="BCDNA.GH03377"/>
    <property type="match status" value="1"/>
</dbReference>
<accession>A0ABN2VGC2</accession>